<dbReference type="EMBL" id="RQZG01000021">
    <property type="protein sequence ID" value="RRD03370.1"/>
    <property type="molecule type" value="Genomic_DNA"/>
</dbReference>
<keyword evidence="1" id="KW-0812">Transmembrane</keyword>
<feature type="transmembrane region" description="Helical" evidence="1">
    <location>
        <begin position="124"/>
        <end position="143"/>
    </location>
</feature>
<name>A0A3P1T1T0_9ACTN</name>
<sequence>MGTRATEIPLSTPLKRLERHTLLVLEDRHAVLRHEGSILRLHVVGDETVTIRAKPEDRAVGDVVLVATQLTPLRAFTLPDGELARSWLGPRDFLRFQTSGVVGVLISGLFLAVMHGSRGLLSELGAPAILLSLLLYAVLLVSIRTVCDRLGWVHVIDGRRWRLADLVVGPDPAEIATRQVDEVKETYGRLLTDLPYRIEHPALFDAAHPATEELTLALFRWDSEQARLDTAERAALASRVVTAFRTARQQAERIRMDHLPEEARVEAGRALAAARIAADPRAGRAERAAALEVAVQILDDLALYHLPSVTEARDAVGARRLKQLPGRRES</sequence>
<comment type="caution">
    <text evidence="2">The sequence shown here is derived from an EMBL/GenBank/DDBJ whole genome shotgun (WGS) entry which is preliminary data.</text>
</comment>
<dbReference type="OrthoDB" id="3727470at2"/>
<keyword evidence="1" id="KW-1133">Transmembrane helix</keyword>
<evidence type="ECO:0000313" key="3">
    <source>
        <dbReference type="Proteomes" id="UP000280819"/>
    </source>
</evidence>
<keyword evidence="1" id="KW-0472">Membrane</keyword>
<evidence type="ECO:0000256" key="1">
    <source>
        <dbReference type="SAM" id="Phobius"/>
    </source>
</evidence>
<protein>
    <submittedName>
        <fullName evidence="2">Uncharacterized protein</fullName>
    </submittedName>
</protein>
<dbReference type="RefSeq" id="WP_124845862.1">
    <property type="nucleotide sequence ID" value="NZ_RQZG01000021.1"/>
</dbReference>
<organism evidence="2 3">
    <name type="scientific">Arachnia propionica</name>
    <dbReference type="NCBI Taxonomy" id="1750"/>
    <lineage>
        <taxon>Bacteria</taxon>
        <taxon>Bacillati</taxon>
        <taxon>Actinomycetota</taxon>
        <taxon>Actinomycetes</taxon>
        <taxon>Propionibacteriales</taxon>
        <taxon>Propionibacteriaceae</taxon>
        <taxon>Arachnia</taxon>
    </lineage>
</organism>
<dbReference type="AlphaFoldDB" id="A0A3P1T1T0"/>
<dbReference type="Proteomes" id="UP000280819">
    <property type="component" value="Unassembled WGS sequence"/>
</dbReference>
<evidence type="ECO:0000313" key="2">
    <source>
        <dbReference type="EMBL" id="RRD03370.1"/>
    </source>
</evidence>
<proteinExistence type="predicted"/>
<accession>A0A3P1T1T0</accession>
<gene>
    <name evidence="2" type="ORF">EII34_14355</name>
</gene>
<feature type="transmembrane region" description="Helical" evidence="1">
    <location>
        <begin position="93"/>
        <end position="112"/>
    </location>
</feature>
<reference evidence="2 3" key="1">
    <citation type="submission" date="2018-11" db="EMBL/GenBank/DDBJ databases">
        <title>Genomes From Bacteria Associated with the Canine Oral Cavity: a Test Case for Automated Genome-Based Taxonomic Assignment.</title>
        <authorList>
            <person name="Coil D.A."/>
            <person name="Jospin G."/>
            <person name="Darling A.E."/>
            <person name="Wallis C."/>
            <person name="Davis I.J."/>
            <person name="Harris S."/>
            <person name="Eisen J.A."/>
            <person name="Holcombe L.J."/>
            <person name="O'Flynn C."/>
        </authorList>
    </citation>
    <scope>NUCLEOTIDE SEQUENCE [LARGE SCALE GENOMIC DNA]</scope>
    <source>
        <strain evidence="2 3">OH887_COT-365</strain>
    </source>
</reference>